<evidence type="ECO:0000256" key="6">
    <source>
        <dbReference type="ARBA" id="ARBA00023235"/>
    </source>
</evidence>
<keyword evidence="3" id="KW-0597">Phosphoprotein</keyword>
<evidence type="ECO:0000259" key="11">
    <source>
        <dbReference type="Pfam" id="PF02879"/>
    </source>
</evidence>
<dbReference type="Pfam" id="PF02880">
    <property type="entry name" value="PGM_PMM_III"/>
    <property type="match status" value="1"/>
</dbReference>
<evidence type="ECO:0000256" key="4">
    <source>
        <dbReference type="ARBA" id="ARBA00022723"/>
    </source>
</evidence>
<feature type="region of interest" description="Disordered" evidence="8">
    <location>
        <begin position="1"/>
        <end position="26"/>
    </location>
</feature>
<reference evidence="13 14" key="1">
    <citation type="submission" date="2009-05" db="EMBL/GenBank/DDBJ databases">
        <title>The draft genome of Acidovorax delafieldii 2AN.</title>
        <authorList>
            <consortium name="US DOE Joint Genome Institute (JGI-PGF)"/>
            <person name="Lucas S."/>
            <person name="Copeland A."/>
            <person name="Lapidus A."/>
            <person name="Glavina del Rio T."/>
            <person name="Tice H."/>
            <person name="Bruce D."/>
            <person name="Goodwin L."/>
            <person name="Pitluck S."/>
            <person name="Larimer F."/>
            <person name="Land M.L."/>
            <person name="Hauser L."/>
            <person name="Shelobolina E.S."/>
            <person name="Picardal F."/>
            <person name="Roden E."/>
            <person name="Emerson D."/>
        </authorList>
    </citation>
    <scope>NUCLEOTIDE SEQUENCE [LARGE SCALE GENOMIC DNA]</scope>
    <source>
        <strain evidence="13 14">2AN</strain>
    </source>
</reference>
<evidence type="ECO:0000256" key="8">
    <source>
        <dbReference type="SAM" id="MobiDB-lite"/>
    </source>
</evidence>
<keyword evidence="4 7" id="KW-0479">Metal-binding</keyword>
<dbReference type="InterPro" id="IPR005841">
    <property type="entry name" value="Alpha-D-phosphohexomutase_SF"/>
</dbReference>
<feature type="domain" description="Alpha-D-phosphohexomutase alpha/beta/alpha" evidence="12">
    <location>
        <begin position="281"/>
        <end position="380"/>
    </location>
</feature>
<comment type="similarity">
    <text evidence="2 7">Belongs to the phosphohexose mutase family.</text>
</comment>
<evidence type="ECO:0000256" key="2">
    <source>
        <dbReference type="ARBA" id="ARBA00010231"/>
    </source>
</evidence>
<evidence type="ECO:0000256" key="7">
    <source>
        <dbReference type="RuleBase" id="RU004326"/>
    </source>
</evidence>
<dbReference type="SUPFAM" id="SSF55957">
    <property type="entry name" value="Phosphoglucomutase, C-terminal domain"/>
    <property type="match status" value="1"/>
</dbReference>
<dbReference type="Pfam" id="PF02878">
    <property type="entry name" value="PGM_PMM_I"/>
    <property type="match status" value="1"/>
</dbReference>
<dbReference type="InterPro" id="IPR005845">
    <property type="entry name" value="A-D-PHexomutase_a/b/a-II"/>
</dbReference>
<dbReference type="GO" id="GO:0000287">
    <property type="term" value="F:magnesium ion binding"/>
    <property type="evidence" value="ECO:0007669"/>
    <property type="project" value="InterPro"/>
</dbReference>
<dbReference type="InterPro" id="IPR005843">
    <property type="entry name" value="A-D-PHexomutase_C"/>
</dbReference>
<protein>
    <submittedName>
        <fullName evidence="13">Phosphomannomutase</fullName>
        <ecNumber evidence="13">5.4.2.8</ecNumber>
    </submittedName>
</protein>
<sequence>MPGPTESRPVGPYNAADVRPLASKDPSVQPTPAIFKAYDIRGIVPSTLDEEVALGLGRAFGTAARAEGQTTVAVGRDGRLSGPAISAALVRGLVEAGIEVIDVGMVTTPLLYFAASTLCASGIQVTGSHNPRDYNGFKMVLNGRAIYGDEIQALRRTMEAESWQLLPGGSVRSVDVLPAYVQRIMGDVKLARPMKIVVDCGNGIAGASAPAIFRALGCEVAELFSEVDGNFPHHHPDPSKPENLRDLIAALQAGDAELGLAFDGDGDRLGIVTRDGTNIFPDRQMMLFAQDVLTRVPGAPILFDVKCTQRLAPAIAAAGGQPLMYKTGHSLIKARMKEVNSPLGGEMSGHIFFKERWFGFDDGTYAGCRLLEILSRSADPGAVLNGLPTSFSTPELNVTCAEGEPHQLTALLQALAADSFAAPAQINTIDGLRVDWPDGFGLIRASNTTPVLVLRFEGHTPEALARIEAAMLALLHRVKPDAHVGSAAH</sequence>
<keyword evidence="6 13" id="KW-0413">Isomerase</keyword>
<dbReference type="Pfam" id="PF00408">
    <property type="entry name" value="PGM_PMM_IV"/>
    <property type="match status" value="1"/>
</dbReference>
<dbReference type="EC" id="5.4.2.8" evidence="13"/>
<keyword evidence="5 7" id="KW-0460">Magnesium</keyword>
<evidence type="ECO:0000313" key="14">
    <source>
        <dbReference type="Proteomes" id="UP000003856"/>
    </source>
</evidence>
<dbReference type="CDD" id="cd03089">
    <property type="entry name" value="PMM_PGM"/>
    <property type="match status" value="1"/>
</dbReference>
<feature type="domain" description="Alpha-D-phosphohexomutase C-terminal" evidence="9">
    <location>
        <begin position="395"/>
        <end position="472"/>
    </location>
</feature>
<dbReference type="Proteomes" id="UP000003856">
    <property type="component" value="Unassembled WGS sequence"/>
</dbReference>
<evidence type="ECO:0000259" key="9">
    <source>
        <dbReference type="Pfam" id="PF00408"/>
    </source>
</evidence>
<name>C5T580_ACIDE</name>
<dbReference type="SUPFAM" id="SSF53738">
    <property type="entry name" value="Phosphoglucomutase, first 3 domains"/>
    <property type="match status" value="3"/>
</dbReference>
<dbReference type="PROSITE" id="PS00710">
    <property type="entry name" value="PGM_PMM"/>
    <property type="match status" value="1"/>
</dbReference>
<evidence type="ECO:0000256" key="1">
    <source>
        <dbReference type="ARBA" id="ARBA00001946"/>
    </source>
</evidence>
<dbReference type="PRINTS" id="PR00509">
    <property type="entry name" value="PGMPMM"/>
</dbReference>
<feature type="domain" description="Alpha-D-phosphohexomutase alpha/beta/alpha" evidence="11">
    <location>
        <begin position="180"/>
        <end position="276"/>
    </location>
</feature>
<gene>
    <name evidence="13" type="ORF">AcdelDRAFT_2060</name>
</gene>
<comment type="cofactor">
    <cofactor evidence="1">
        <name>Mg(2+)</name>
        <dbReference type="ChEBI" id="CHEBI:18420"/>
    </cofactor>
</comment>
<proteinExistence type="inferred from homology"/>
<dbReference type="PANTHER" id="PTHR43771">
    <property type="entry name" value="PHOSPHOMANNOMUTASE"/>
    <property type="match status" value="1"/>
</dbReference>
<evidence type="ECO:0000256" key="5">
    <source>
        <dbReference type="ARBA" id="ARBA00022842"/>
    </source>
</evidence>
<accession>C5T580</accession>
<organism evidence="13 14">
    <name type="scientific">Acidovorax delafieldii 2AN</name>
    <dbReference type="NCBI Taxonomy" id="573060"/>
    <lineage>
        <taxon>Bacteria</taxon>
        <taxon>Pseudomonadati</taxon>
        <taxon>Pseudomonadota</taxon>
        <taxon>Betaproteobacteria</taxon>
        <taxon>Burkholderiales</taxon>
        <taxon>Comamonadaceae</taxon>
        <taxon>Acidovorax</taxon>
    </lineage>
</organism>
<dbReference type="EMBL" id="ACQT01000059">
    <property type="protein sequence ID" value="EER60375.1"/>
    <property type="molecule type" value="Genomic_DNA"/>
</dbReference>
<dbReference type="InterPro" id="IPR036900">
    <property type="entry name" value="A-D-PHexomutase_C_sf"/>
</dbReference>
<dbReference type="GO" id="GO:0005975">
    <property type="term" value="P:carbohydrate metabolic process"/>
    <property type="evidence" value="ECO:0007669"/>
    <property type="project" value="InterPro"/>
</dbReference>
<dbReference type="InterPro" id="IPR005844">
    <property type="entry name" value="A-D-PHexomutase_a/b/a-I"/>
</dbReference>
<dbReference type="Gene3D" id="3.30.310.50">
    <property type="entry name" value="Alpha-D-phosphohexomutase, C-terminal domain"/>
    <property type="match status" value="1"/>
</dbReference>
<evidence type="ECO:0000256" key="3">
    <source>
        <dbReference type="ARBA" id="ARBA00022553"/>
    </source>
</evidence>
<dbReference type="InterPro" id="IPR016066">
    <property type="entry name" value="A-D-PHexomutase_CS"/>
</dbReference>
<dbReference type="PANTHER" id="PTHR43771:SF2">
    <property type="entry name" value="PHOSPHOMANNOMUTASE_PHOSPHOGLUCOMUTASE"/>
    <property type="match status" value="1"/>
</dbReference>
<dbReference type="Gene3D" id="3.40.120.10">
    <property type="entry name" value="Alpha-D-Glucose-1,6-Bisphosphate, subunit A, domain 3"/>
    <property type="match status" value="3"/>
</dbReference>
<evidence type="ECO:0000313" key="13">
    <source>
        <dbReference type="EMBL" id="EER60375.1"/>
    </source>
</evidence>
<dbReference type="Pfam" id="PF02879">
    <property type="entry name" value="PGM_PMM_II"/>
    <property type="match status" value="1"/>
</dbReference>
<evidence type="ECO:0000259" key="12">
    <source>
        <dbReference type="Pfam" id="PF02880"/>
    </source>
</evidence>
<keyword evidence="14" id="KW-1185">Reference proteome</keyword>
<dbReference type="PATRIC" id="fig|573060.9.peg.3066"/>
<evidence type="ECO:0000259" key="10">
    <source>
        <dbReference type="Pfam" id="PF02878"/>
    </source>
</evidence>
<dbReference type="AlphaFoldDB" id="C5T580"/>
<dbReference type="InterPro" id="IPR016055">
    <property type="entry name" value="A-D-PHexomutase_a/b/a-I/II/III"/>
</dbReference>
<feature type="domain" description="Alpha-D-phosphohexomutase alpha/beta/alpha" evidence="10">
    <location>
        <begin position="34"/>
        <end position="163"/>
    </location>
</feature>
<comment type="caution">
    <text evidence="13">The sequence shown here is derived from an EMBL/GenBank/DDBJ whole genome shotgun (WGS) entry which is preliminary data.</text>
</comment>
<dbReference type="GO" id="GO:0004615">
    <property type="term" value="F:phosphomannomutase activity"/>
    <property type="evidence" value="ECO:0007669"/>
    <property type="project" value="UniProtKB-EC"/>
</dbReference>
<dbReference type="InterPro" id="IPR005846">
    <property type="entry name" value="A-D-PHexomutase_a/b/a-III"/>
</dbReference>